<dbReference type="GO" id="GO:0045892">
    <property type="term" value="P:negative regulation of DNA-templated transcription"/>
    <property type="evidence" value="ECO:0007669"/>
    <property type="project" value="TreeGrafter"/>
</dbReference>
<feature type="binding site" evidence="7">
    <location>
        <position position="107"/>
    </location>
    <ligand>
        <name>Zn(2+)</name>
        <dbReference type="ChEBI" id="CHEBI:29105"/>
    </ligand>
</feature>
<dbReference type="EMBL" id="CP000878">
    <property type="protein sequence ID" value="ABX08676.1"/>
    <property type="molecule type" value="Genomic_DNA"/>
</dbReference>
<comment type="cofactor">
    <cofactor evidence="7">
        <name>Zn(2+)</name>
        <dbReference type="ChEBI" id="CHEBI:29105"/>
    </cofactor>
    <text evidence="7">Binds 1 zinc ion per subunit.</text>
</comment>
<dbReference type="GO" id="GO:0000976">
    <property type="term" value="F:transcription cis-regulatory region binding"/>
    <property type="evidence" value="ECO:0007669"/>
    <property type="project" value="TreeGrafter"/>
</dbReference>
<dbReference type="OrthoDB" id="8659436at2"/>
<dbReference type="Gene3D" id="3.30.1490.190">
    <property type="match status" value="1"/>
</dbReference>
<evidence type="ECO:0000313" key="9">
    <source>
        <dbReference type="EMBL" id="ABX08676.1"/>
    </source>
</evidence>
<evidence type="ECO:0000256" key="4">
    <source>
        <dbReference type="ARBA" id="ARBA00023015"/>
    </source>
</evidence>
<feature type="binding site" evidence="7">
    <location>
        <position position="104"/>
    </location>
    <ligand>
        <name>Zn(2+)</name>
        <dbReference type="ChEBI" id="CHEBI:29105"/>
    </ligand>
</feature>
<sequence length="148" mass="16659">MKASFAKVPTPLELELHQEGRRLTPQRKKVLDLFQRIGGGKHLSAEDIHGKLIQSKSRVSLATVYRTLRLLVKMGFLHELELSEGGHRFELLSQDHPDHHHLVCVNCGRTEEFESDQVVLAGKEAADKQGFKLLESTLNVRGLCPDCI</sequence>
<keyword evidence="3 7" id="KW-0862">Zinc</keyword>
<evidence type="ECO:0000313" key="10">
    <source>
        <dbReference type="Proteomes" id="UP000000788"/>
    </source>
</evidence>
<dbReference type="RefSeq" id="WP_012195298.1">
    <property type="nucleotide sequence ID" value="NC_009976.1"/>
</dbReference>
<keyword evidence="7" id="KW-0479">Metal-binding</keyword>
<keyword evidence="2" id="KW-0678">Repressor</keyword>
<dbReference type="InterPro" id="IPR043135">
    <property type="entry name" value="Fur_C"/>
</dbReference>
<keyword evidence="4" id="KW-0805">Transcription regulation</keyword>
<dbReference type="Pfam" id="PF01475">
    <property type="entry name" value="FUR"/>
    <property type="match status" value="1"/>
</dbReference>
<comment type="cofactor">
    <cofactor evidence="8">
        <name>Mn(2+)</name>
        <dbReference type="ChEBI" id="CHEBI:29035"/>
    </cofactor>
    <cofactor evidence="8">
        <name>Fe(2+)</name>
        <dbReference type="ChEBI" id="CHEBI:29033"/>
    </cofactor>
    <text evidence="8">Binds 1 Mn(2+) or Fe(2+) ion per subunit.</text>
</comment>
<reference evidence="9 10" key="1">
    <citation type="journal article" date="2007" name="PLoS Genet.">
        <title>Patterns and implications of gene gain and loss in the evolution of Prochlorococcus.</title>
        <authorList>
            <person name="Kettler G.C."/>
            <person name="Martiny A.C."/>
            <person name="Huang K."/>
            <person name="Zucker J."/>
            <person name="Coleman M.L."/>
            <person name="Rodrigue S."/>
            <person name="Chen F."/>
            <person name="Lapidus A."/>
            <person name="Ferriera S."/>
            <person name="Johnson J."/>
            <person name="Steglich C."/>
            <person name="Church G.M."/>
            <person name="Richardson P."/>
            <person name="Chisholm S.W."/>
        </authorList>
    </citation>
    <scope>NUCLEOTIDE SEQUENCE [LARGE SCALE GENOMIC DNA]</scope>
    <source>
        <strain evidence="10">MIT 9211</strain>
    </source>
</reference>
<evidence type="ECO:0000256" key="1">
    <source>
        <dbReference type="ARBA" id="ARBA00007957"/>
    </source>
</evidence>
<dbReference type="Proteomes" id="UP000000788">
    <property type="component" value="Chromosome"/>
</dbReference>
<keyword evidence="10" id="KW-1185">Reference proteome</keyword>
<evidence type="ECO:0000256" key="3">
    <source>
        <dbReference type="ARBA" id="ARBA00022833"/>
    </source>
</evidence>
<dbReference type="GO" id="GO:1900376">
    <property type="term" value="P:regulation of secondary metabolite biosynthetic process"/>
    <property type="evidence" value="ECO:0007669"/>
    <property type="project" value="TreeGrafter"/>
</dbReference>
<dbReference type="HOGENOM" id="CLU_096072_3_1_3"/>
<keyword evidence="6" id="KW-0804">Transcription</keyword>
<evidence type="ECO:0000256" key="8">
    <source>
        <dbReference type="PIRSR" id="PIRSR602481-2"/>
    </source>
</evidence>
<evidence type="ECO:0000256" key="2">
    <source>
        <dbReference type="ARBA" id="ARBA00022491"/>
    </source>
</evidence>
<feature type="binding site" evidence="8">
    <location>
        <position position="96"/>
    </location>
    <ligand>
        <name>Fe cation</name>
        <dbReference type="ChEBI" id="CHEBI:24875"/>
    </ligand>
</feature>
<dbReference type="KEGG" id="pmj:P9211_07451"/>
<organism evidence="9 10">
    <name type="scientific">Prochlorococcus marinus (strain MIT 9211)</name>
    <dbReference type="NCBI Taxonomy" id="93059"/>
    <lineage>
        <taxon>Bacteria</taxon>
        <taxon>Bacillati</taxon>
        <taxon>Cyanobacteriota</taxon>
        <taxon>Cyanophyceae</taxon>
        <taxon>Synechococcales</taxon>
        <taxon>Prochlorococcaceae</taxon>
        <taxon>Prochlorococcus</taxon>
    </lineage>
</organism>
<accession>A9BA14</accession>
<feature type="binding site" evidence="7">
    <location>
        <position position="147"/>
    </location>
    <ligand>
        <name>Zn(2+)</name>
        <dbReference type="ChEBI" id="CHEBI:29105"/>
    </ligand>
</feature>
<name>A9BA14_PROM4</name>
<dbReference type="eggNOG" id="COG0735">
    <property type="taxonomic scope" value="Bacteria"/>
</dbReference>
<keyword evidence="5" id="KW-0238">DNA-binding</keyword>
<feature type="binding site" evidence="7">
    <location>
        <position position="144"/>
    </location>
    <ligand>
        <name>Zn(2+)</name>
        <dbReference type="ChEBI" id="CHEBI:29105"/>
    </ligand>
</feature>
<comment type="similarity">
    <text evidence="1">Belongs to the Fur family.</text>
</comment>
<dbReference type="InterPro" id="IPR002481">
    <property type="entry name" value="FUR"/>
</dbReference>
<dbReference type="GO" id="GO:0003700">
    <property type="term" value="F:DNA-binding transcription factor activity"/>
    <property type="evidence" value="ECO:0007669"/>
    <property type="project" value="InterPro"/>
</dbReference>
<protein>
    <submittedName>
        <fullName evidence="9">Ferric uptake regulator family</fullName>
    </submittedName>
</protein>
<dbReference type="Gene3D" id="1.10.10.10">
    <property type="entry name" value="Winged helix-like DNA-binding domain superfamily/Winged helix DNA-binding domain"/>
    <property type="match status" value="1"/>
</dbReference>
<dbReference type="STRING" id="93059.P9211_07451"/>
<evidence type="ECO:0000256" key="5">
    <source>
        <dbReference type="ARBA" id="ARBA00023125"/>
    </source>
</evidence>
<dbReference type="GO" id="GO:0008270">
    <property type="term" value="F:zinc ion binding"/>
    <property type="evidence" value="ECO:0007669"/>
    <property type="project" value="TreeGrafter"/>
</dbReference>
<dbReference type="PANTHER" id="PTHR33202:SF19">
    <property type="entry name" value="FERRIC UPTAKE REGULATION PROTEIN"/>
    <property type="match status" value="1"/>
</dbReference>
<dbReference type="InterPro" id="IPR036390">
    <property type="entry name" value="WH_DNA-bd_sf"/>
</dbReference>
<evidence type="ECO:0000256" key="6">
    <source>
        <dbReference type="ARBA" id="ARBA00023163"/>
    </source>
</evidence>
<dbReference type="CDD" id="cd07153">
    <property type="entry name" value="Fur_like"/>
    <property type="match status" value="1"/>
</dbReference>
<dbReference type="PANTHER" id="PTHR33202">
    <property type="entry name" value="ZINC UPTAKE REGULATION PROTEIN"/>
    <property type="match status" value="1"/>
</dbReference>
<evidence type="ECO:0000256" key="7">
    <source>
        <dbReference type="PIRSR" id="PIRSR602481-1"/>
    </source>
</evidence>
<dbReference type="InterPro" id="IPR036388">
    <property type="entry name" value="WH-like_DNA-bd_sf"/>
</dbReference>
<proteinExistence type="inferred from homology"/>
<keyword evidence="8" id="KW-0408">Iron</keyword>
<dbReference type="AlphaFoldDB" id="A9BA14"/>
<dbReference type="SUPFAM" id="SSF46785">
    <property type="entry name" value="Winged helix' DNA-binding domain"/>
    <property type="match status" value="1"/>
</dbReference>
<gene>
    <name evidence="9" type="ordered locus">P9211_07451</name>
</gene>